<reference evidence="2 3" key="1">
    <citation type="submission" date="2024-03" db="EMBL/GenBank/DDBJ databases">
        <title>Human intestinal bacterial collection.</title>
        <authorList>
            <person name="Pauvert C."/>
            <person name="Hitch T.C.A."/>
            <person name="Clavel T."/>
        </authorList>
    </citation>
    <scope>NUCLEOTIDE SEQUENCE [LARGE SCALE GENOMIC DNA]</scope>
    <source>
        <strain evidence="2 3">CLA-AA-H81</strain>
    </source>
</reference>
<keyword evidence="1" id="KW-0472">Membrane</keyword>
<dbReference type="RefSeq" id="WP_051132236.1">
    <property type="nucleotide sequence ID" value="NZ_JBBMEU010000015.1"/>
</dbReference>
<sequence length="86" mass="10061">MYFRLIGVYGIINQYGLKMVGGLLSDKLFHSPTKYLRIGYLITAVVLIAFTWMPYQTLRHLGRHHHLPGHQCLRLQHARRLLRPHG</sequence>
<dbReference type="Proteomes" id="UP001433088">
    <property type="component" value="Unassembled WGS sequence"/>
</dbReference>
<dbReference type="EMBL" id="JBBMEU010000015">
    <property type="protein sequence ID" value="MEQ2421858.1"/>
    <property type="molecule type" value="Genomic_DNA"/>
</dbReference>
<keyword evidence="1" id="KW-0812">Transmembrane</keyword>
<comment type="caution">
    <text evidence="2">The sequence shown here is derived from an EMBL/GenBank/DDBJ whole genome shotgun (WGS) entry which is preliminary data.</text>
</comment>
<evidence type="ECO:0000313" key="2">
    <source>
        <dbReference type="EMBL" id="MEQ2421858.1"/>
    </source>
</evidence>
<keyword evidence="1" id="KW-1133">Transmembrane helix</keyword>
<gene>
    <name evidence="2" type="ORF">WMO23_03795</name>
</gene>
<evidence type="ECO:0000256" key="1">
    <source>
        <dbReference type="SAM" id="Phobius"/>
    </source>
</evidence>
<organism evidence="2 3">
    <name type="scientific">Megasphaera intestinihominis</name>
    <dbReference type="NCBI Taxonomy" id="3133159"/>
    <lineage>
        <taxon>Bacteria</taxon>
        <taxon>Bacillati</taxon>
        <taxon>Bacillota</taxon>
        <taxon>Negativicutes</taxon>
        <taxon>Veillonellales</taxon>
        <taxon>Veillonellaceae</taxon>
        <taxon>Megasphaera</taxon>
    </lineage>
</organism>
<accession>A0ABV1CUN3</accession>
<proteinExistence type="predicted"/>
<keyword evidence="3" id="KW-1185">Reference proteome</keyword>
<name>A0ABV1CUN3_9FIRM</name>
<evidence type="ECO:0000313" key="3">
    <source>
        <dbReference type="Proteomes" id="UP001433088"/>
    </source>
</evidence>
<protein>
    <submittedName>
        <fullName evidence="2">Uncharacterized protein</fullName>
    </submittedName>
</protein>
<feature type="transmembrane region" description="Helical" evidence="1">
    <location>
        <begin position="35"/>
        <end position="55"/>
    </location>
</feature>